<proteinExistence type="predicted"/>
<name>A0A645C3U3_9ZZZZ</name>
<evidence type="ECO:0000313" key="1">
    <source>
        <dbReference type="EMBL" id="MPM71877.1"/>
    </source>
</evidence>
<reference evidence="1" key="1">
    <citation type="submission" date="2019-08" db="EMBL/GenBank/DDBJ databases">
        <authorList>
            <person name="Kucharzyk K."/>
            <person name="Murdoch R.W."/>
            <person name="Higgins S."/>
            <person name="Loffler F."/>
        </authorList>
    </citation>
    <scope>NUCLEOTIDE SEQUENCE</scope>
</reference>
<dbReference type="InterPro" id="IPR009000">
    <property type="entry name" value="Transl_B-barrel_sf"/>
</dbReference>
<dbReference type="Gene3D" id="2.40.30.10">
    <property type="entry name" value="Translation factors"/>
    <property type="match status" value="1"/>
</dbReference>
<comment type="caution">
    <text evidence="1">The sequence shown here is derived from an EMBL/GenBank/DDBJ whole genome shotgun (WGS) entry which is preliminary data.</text>
</comment>
<dbReference type="EMBL" id="VSSQ01024390">
    <property type="protein sequence ID" value="MPM71877.1"/>
    <property type="molecule type" value="Genomic_DNA"/>
</dbReference>
<accession>A0A645C3U3</accession>
<sequence length="96" mass="10309">MPGHMGTETKNVTGLVVIYLNEATQEVWLNGPVPGFKSATVRIRKTGKKSNISLDERFLPSVSAEVSAPAEALAAENQVEVAETEVSEAPVEEVKE</sequence>
<dbReference type="AlphaFoldDB" id="A0A645C3U3"/>
<organism evidence="1">
    <name type="scientific">bioreactor metagenome</name>
    <dbReference type="NCBI Taxonomy" id="1076179"/>
    <lineage>
        <taxon>unclassified sequences</taxon>
        <taxon>metagenomes</taxon>
        <taxon>ecological metagenomes</taxon>
    </lineage>
</organism>
<protein>
    <submittedName>
        <fullName evidence="1">Uncharacterized protein</fullName>
    </submittedName>
</protein>
<gene>
    <name evidence="1" type="ORF">SDC9_118848</name>
</gene>
<dbReference type="SUPFAM" id="SSF50447">
    <property type="entry name" value="Translation proteins"/>
    <property type="match status" value="1"/>
</dbReference>